<evidence type="ECO:0000256" key="4">
    <source>
        <dbReference type="ARBA" id="ARBA00022989"/>
    </source>
</evidence>
<keyword evidence="3 6" id="KW-0812">Transmembrane</keyword>
<sequence precursor="true">MKRLVKKHPLAIRWFHWINFPLLTLMIWSGLMIYWAGSDARFSNGVYRIGWGQTTLFHFFPDAFWRALGLQYQLARGMAWHFFFVWFFAINGFLYVIYLLVSGEWRFLVPQRHALVGAFQVLLHDLHLRKTLPPFLKYNPAQRIAYTLIILMGGASLVTGLAIYRPVQLGWLTALLGGYQWARWEHFWLTMGFVLFFVIHVIQVVRAGWNNFRSMVAGVEIEETKPDHDKP</sequence>
<dbReference type="RefSeq" id="WP_007416326.1">
    <property type="nucleotide sequence ID" value="NZ_ABOX02000025.1"/>
</dbReference>
<comment type="caution">
    <text evidence="8">The sequence shown here is derived from an EMBL/GenBank/DDBJ whole genome shotgun (WGS) entry which is preliminary data.</text>
</comment>
<dbReference type="InterPro" id="IPR051542">
    <property type="entry name" value="Hydrogenase_cytochrome"/>
</dbReference>
<dbReference type="Proteomes" id="UP000003688">
    <property type="component" value="Unassembled WGS sequence"/>
</dbReference>
<feature type="domain" description="Cytochrome b561 bacterial/Ni-hydrogenase" evidence="7">
    <location>
        <begin position="8"/>
        <end position="218"/>
    </location>
</feature>
<evidence type="ECO:0000256" key="2">
    <source>
        <dbReference type="ARBA" id="ARBA00022475"/>
    </source>
</evidence>
<name>B9XKI3_PEDPL</name>
<evidence type="ECO:0000256" key="1">
    <source>
        <dbReference type="ARBA" id="ARBA00004651"/>
    </source>
</evidence>
<dbReference type="SUPFAM" id="SSF81342">
    <property type="entry name" value="Transmembrane di-heme cytochromes"/>
    <property type="match status" value="1"/>
</dbReference>
<keyword evidence="4 6" id="KW-1133">Transmembrane helix</keyword>
<keyword evidence="5 6" id="KW-0472">Membrane</keyword>
<accession>B9XKI3</accession>
<feature type="transmembrane region" description="Helical" evidence="6">
    <location>
        <begin position="187"/>
        <end position="205"/>
    </location>
</feature>
<feature type="transmembrane region" description="Helical" evidence="6">
    <location>
        <begin position="144"/>
        <end position="167"/>
    </location>
</feature>
<evidence type="ECO:0000256" key="3">
    <source>
        <dbReference type="ARBA" id="ARBA00022692"/>
    </source>
</evidence>
<comment type="subcellular location">
    <subcellularLocation>
        <location evidence="1">Cell membrane</location>
        <topology evidence="1">Multi-pass membrane protein</topology>
    </subcellularLocation>
</comment>
<dbReference type="AlphaFoldDB" id="B9XKI3"/>
<dbReference type="EMBL" id="ABOX02000025">
    <property type="protein sequence ID" value="EEF59653.1"/>
    <property type="molecule type" value="Genomic_DNA"/>
</dbReference>
<dbReference type="PANTHER" id="PTHR30485:SF1">
    <property type="entry name" value="CYTOCHROME YDHU-RELATED"/>
    <property type="match status" value="1"/>
</dbReference>
<evidence type="ECO:0000313" key="8">
    <source>
        <dbReference type="EMBL" id="EEF59653.1"/>
    </source>
</evidence>
<protein>
    <submittedName>
        <fullName evidence="8">Thiosulfate reductase cytochrome b subunit (Membrane anchoring protein)-like protein</fullName>
    </submittedName>
</protein>
<gene>
    <name evidence="8" type="ORF">Cflav_PD2642</name>
</gene>
<dbReference type="Gene3D" id="1.20.950.20">
    <property type="entry name" value="Transmembrane di-heme cytochromes, Chain C"/>
    <property type="match status" value="1"/>
</dbReference>
<keyword evidence="9" id="KW-1185">Reference proteome</keyword>
<dbReference type="PANTHER" id="PTHR30485">
    <property type="entry name" value="NI/FE-HYDROGENASE 1 B-TYPE CYTOCHROME SUBUNIT"/>
    <property type="match status" value="1"/>
</dbReference>
<evidence type="ECO:0000259" key="7">
    <source>
        <dbReference type="Pfam" id="PF01292"/>
    </source>
</evidence>
<evidence type="ECO:0000256" key="6">
    <source>
        <dbReference type="SAM" id="Phobius"/>
    </source>
</evidence>
<keyword evidence="2" id="KW-1003">Cell membrane</keyword>
<dbReference type="GO" id="GO:0009055">
    <property type="term" value="F:electron transfer activity"/>
    <property type="evidence" value="ECO:0007669"/>
    <property type="project" value="InterPro"/>
</dbReference>
<reference evidence="8 9" key="1">
    <citation type="journal article" date="2011" name="J. Bacteriol.">
        <title>Genome sequence of 'Pedosphaera parvula' Ellin514, an aerobic Verrucomicrobial isolate from pasture soil.</title>
        <authorList>
            <person name="Kant R."/>
            <person name="van Passel M.W."/>
            <person name="Sangwan P."/>
            <person name="Palva A."/>
            <person name="Lucas S."/>
            <person name="Copeland A."/>
            <person name="Lapidus A."/>
            <person name="Glavina Del Rio T."/>
            <person name="Dalin E."/>
            <person name="Tice H."/>
            <person name="Bruce D."/>
            <person name="Goodwin L."/>
            <person name="Pitluck S."/>
            <person name="Chertkov O."/>
            <person name="Larimer F.W."/>
            <person name="Land M.L."/>
            <person name="Hauser L."/>
            <person name="Brettin T.S."/>
            <person name="Detter J.C."/>
            <person name="Han S."/>
            <person name="de Vos W.M."/>
            <person name="Janssen P.H."/>
            <person name="Smidt H."/>
        </authorList>
    </citation>
    <scope>NUCLEOTIDE SEQUENCE [LARGE SCALE GENOMIC DNA]</scope>
    <source>
        <strain evidence="8 9">Ellin514</strain>
    </source>
</reference>
<proteinExistence type="predicted"/>
<dbReference type="GO" id="GO:0022904">
    <property type="term" value="P:respiratory electron transport chain"/>
    <property type="evidence" value="ECO:0007669"/>
    <property type="project" value="InterPro"/>
</dbReference>
<evidence type="ECO:0000313" key="9">
    <source>
        <dbReference type="Proteomes" id="UP000003688"/>
    </source>
</evidence>
<dbReference type="InterPro" id="IPR011577">
    <property type="entry name" value="Cyt_b561_bac/Ni-Hgenase"/>
</dbReference>
<dbReference type="GO" id="GO:0020037">
    <property type="term" value="F:heme binding"/>
    <property type="evidence" value="ECO:0007669"/>
    <property type="project" value="TreeGrafter"/>
</dbReference>
<evidence type="ECO:0000256" key="5">
    <source>
        <dbReference type="ARBA" id="ARBA00023136"/>
    </source>
</evidence>
<dbReference type="InterPro" id="IPR016174">
    <property type="entry name" value="Di-haem_cyt_TM"/>
</dbReference>
<dbReference type="OrthoDB" id="197262at2"/>
<dbReference type="STRING" id="320771.Cflav_PD2642"/>
<dbReference type="GO" id="GO:0005886">
    <property type="term" value="C:plasma membrane"/>
    <property type="evidence" value="ECO:0007669"/>
    <property type="project" value="UniProtKB-SubCell"/>
</dbReference>
<organism evidence="8 9">
    <name type="scientific">Pedosphaera parvula (strain Ellin514)</name>
    <dbReference type="NCBI Taxonomy" id="320771"/>
    <lineage>
        <taxon>Bacteria</taxon>
        <taxon>Pseudomonadati</taxon>
        <taxon>Verrucomicrobiota</taxon>
        <taxon>Pedosphaerae</taxon>
        <taxon>Pedosphaerales</taxon>
        <taxon>Pedosphaeraceae</taxon>
        <taxon>Pedosphaera</taxon>
    </lineage>
</organism>
<feature type="transmembrane region" description="Helical" evidence="6">
    <location>
        <begin position="12"/>
        <end position="37"/>
    </location>
</feature>
<dbReference type="Pfam" id="PF01292">
    <property type="entry name" value="Ni_hydr_CYTB"/>
    <property type="match status" value="1"/>
</dbReference>
<feature type="transmembrane region" description="Helical" evidence="6">
    <location>
        <begin position="80"/>
        <end position="101"/>
    </location>
</feature>